<evidence type="ECO:0000313" key="2">
    <source>
        <dbReference type="EMBL" id="ROP84034.1"/>
    </source>
</evidence>
<gene>
    <name evidence="2" type="ORF">EDC65_3380</name>
</gene>
<sequence>MDWTEERIAELKRLWSEGFSASQIAERLGGITRNAVIGKAHRLHLPSRPSPIQRQMGERRQRSRPAARPVAAAAMRVAPVETVRAAPPPPPTVVAKAPVPPPPKAFRSGPIDYSSALTLSDRHCHWPIGHPNEPGFHFCGAAASPGRPYCTAHCQLAYRKTDDAAA</sequence>
<proteinExistence type="predicted"/>
<name>A0A3N1KVR3_9PROT</name>
<dbReference type="EMBL" id="RJKX01000015">
    <property type="protein sequence ID" value="ROP84034.1"/>
    <property type="molecule type" value="Genomic_DNA"/>
</dbReference>
<feature type="region of interest" description="Disordered" evidence="1">
    <location>
        <begin position="82"/>
        <end position="105"/>
    </location>
</feature>
<comment type="caution">
    <text evidence="2">The sequence shown here is derived from an EMBL/GenBank/DDBJ whole genome shotgun (WGS) entry which is preliminary data.</text>
</comment>
<dbReference type="Gene3D" id="1.10.10.60">
    <property type="entry name" value="Homeodomain-like"/>
    <property type="match status" value="1"/>
</dbReference>
<protein>
    <submittedName>
        <fullName evidence="2">GcrA cell cycle regulator</fullName>
    </submittedName>
</protein>
<dbReference type="InterPro" id="IPR011681">
    <property type="entry name" value="GcrA"/>
</dbReference>
<reference evidence="2 3" key="1">
    <citation type="submission" date="2018-11" db="EMBL/GenBank/DDBJ databases">
        <title>Genomic Encyclopedia of Type Strains, Phase IV (KMG-IV): sequencing the most valuable type-strain genomes for metagenomic binning, comparative biology and taxonomic classification.</title>
        <authorList>
            <person name="Goeker M."/>
        </authorList>
    </citation>
    <scope>NUCLEOTIDE SEQUENCE [LARGE SCALE GENOMIC DNA]</scope>
    <source>
        <strain evidence="2 3">DSM 5900</strain>
    </source>
</reference>
<dbReference type="Pfam" id="PF07750">
    <property type="entry name" value="GcrA"/>
    <property type="match status" value="1"/>
</dbReference>
<dbReference type="OrthoDB" id="9798071at2"/>
<organism evidence="2 3">
    <name type="scientific">Stella humosa</name>
    <dbReference type="NCBI Taxonomy" id="94"/>
    <lineage>
        <taxon>Bacteria</taxon>
        <taxon>Pseudomonadati</taxon>
        <taxon>Pseudomonadota</taxon>
        <taxon>Alphaproteobacteria</taxon>
        <taxon>Rhodospirillales</taxon>
        <taxon>Stellaceae</taxon>
        <taxon>Stella</taxon>
    </lineage>
</organism>
<dbReference type="RefSeq" id="WP_123691623.1">
    <property type="nucleotide sequence ID" value="NZ_AP019700.1"/>
</dbReference>
<accession>A0A3N1KVR3</accession>
<dbReference type="AlphaFoldDB" id="A0A3N1KVR3"/>
<feature type="region of interest" description="Disordered" evidence="1">
    <location>
        <begin position="45"/>
        <end position="67"/>
    </location>
</feature>
<keyword evidence="3" id="KW-1185">Reference proteome</keyword>
<dbReference type="Proteomes" id="UP000278222">
    <property type="component" value="Unassembled WGS sequence"/>
</dbReference>
<evidence type="ECO:0000313" key="3">
    <source>
        <dbReference type="Proteomes" id="UP000278222"/>
    </source>
</evidence>
<feature type="compositionally biased region" description="Pro residues" evidence="1">
    <location>
        <begin position="86"/>
        <end position="104"/>
    </location>
</feature>
<evidence type="ECO:0000256" key="1">
    <source>
        <dbReference type="SAM" id="MobiDB-lite"/>
    </source>
</evidence>